<comment type="caution">
    <text evidence="11">The sequence shown here is derived from an EMBL/GenBank/DDBJ whole genome shotgun (WGS) entry which is preliminary data.</text>
</comment>
<comment type="pathway">
    <text evidence="10">Cofactor biosynthesis; adenosylcobalamin biosynthesis.</text>
</comment>
<evidence type="ECO:0000256" key="5">
    <source>
        <dbReference type="ARBA" id="ARBA00022692"/>
    </source>
</evidence>
<feature type="transmembrane region" description="Helical" evidence="10">
    <location>
        <begin position="7"/>
        <end position="27"/>
    </location>
</feature>
<keyword evidence="9 10" id="KW-0170">Cobalt</keyword>
<dbReference type="Proteomes" id="UP001197247">
    <property type="component" value="Unassembled WGS sequence"/>
</dbReference>
<reference evidence="11 12" key="1">
    <citation type="submission" date="2021-05" db="EMBL/GenBank/DDBJ databases">
        <title>Kineosporia and Streptomyces sp. nov. two new marine actinobacteria isolated from Coral.</title>
        <authorList>
            <person name="Buangrab K."/>
            <person name="Sutthacheep M."/>
            <person name="Yeemin T."/>
            <person name="Harunari E."/>
            <person name="Igarashi Y."/>
            <person name="Kanchanasin P."/>
            <person name="Tanasupawat S."/>
            <person name="Phongsopitanun W."/>
        </authorList>
    </citation>
    <scope>NUCLEOTIDE SEQUENCE [LARGE SCALE GENOMIC DNA]</scope>
    <source>
        <strain evidence="11 12">J2-2</strain>
    </source>
</reference>
<sequence length="114" mass="12017">MRNRRRLTVDLAILLLVVAIFAIPLALRLNTAGQAEGESYAGSDSSAATKVEEINPGYHVWFSPLFEPSSGEVESGLFALQAAAGAGVLGFALGRLSGRRRRAGESDLSQSRAG</sequence>
<evidence type="ECO:0000256" key="10">
    <source>
        <dbReference type="HAMAP-Rule" id="MF_00330"/>
    </source>
</evidence>
<dbReference type="InterPro" id="IPR003705">
    <property type="entry name" value="CbiN"/>
</dbReference>
<dbReference type="HAMAP" id="MF_00330">
    <property type="entry name" value="CbiN"/>
    <property type="match status" value="1"/>
</dbReference>
<evidence type="ECO:0000256" key="4">
    <source>
        <dbReference type="ARBA" id="ARBA00022573"/>
    </source>
</evidence>
<dbReference type="Pfam" id="PF02553">
    <property type="entry name" value="CbiN"/>
    <property type="match status" value="1"/>
</dbReference>
<comment type="similarity">
    <text evidence="10">Belongs to the CbiN family.</text>
</comment>
<evidence type="ECO:0000313" key="11">
    <source>
        <dbReference type="EMBL" id="MBT0772002.1"/>
    </source>
</evidence>
<keyword evidence="5 10" id="KW-0812">Transmembrane</keyword>
<keyword evidence="7 10" id="KW-0406">Ion transport</keyword>
<comment type="subcellular location">
    <subcellularLocation>
        <location evidence="10">Cell membrane</location>
        <topology evidence="10">Multi-pass membrane protein</topology>
    </subcellularLocation>
</comment>
<comment type="function">
    <text evidence="10">Part of the energy-coupling factor (ECF) transporter complex CbiMNOQ involved in cobalt import.</text>
</comment>
<keyword evidence="6 10" id="KW-1133">Transmembrane helix</keyword>
<dbReference type="PANTHER" id="PTHR38662">
    <property type="entry name" value="COBALT TRANSPORT PROTEIN CBIN"/>
    <property type="match status" value="1"/>
</dbReference>
<evidence type="ECO:0000256" key="9">
    <source>
        <dbReference type="ARBA" id="ARBA00023285"/>
    </source>
</evidence>
<proteinExistence type="inferred from homology"/>
<evidence type="ECO:0000256" key="8">
    <source>
        <dbReference type="ARBA" id="ARBA00023136"/>
    </source>
</evidence>
<evidence type="ECO:0000256" key="6">
    <source>
        <dbReference type="ARBA" id="ARBA00022989"/>
    </source>
</evidence>
<evidence type="ECO:0000256" key="2">
    <source>
        <dbReference type="ARBA" id="ARBA00022448"/>
    </source>
</evidence>
<keyword evidence="3 10" id="KW-1003">Cell membrane</keyword>
<evidence type="ECO:0000256" key="3">
    <source>
        <dbReference type="ARBA" id="ARBA00022475"/>
    </source>
</evidence>
<keyword evidence="4 10" id="KW-0169">Cobalamin biosynthesis</keyword>
<protein>
    <recommendedName>
        <fullName evidence="10">Cobalt transport protein CbiN</fullName>
    </recommendedName>
    <alternativeName>
        <fullName evidence="10">Energy-coupling factor transporter probable substrate-capture protein CbiN</fullName>
        <shortName evidence="10">ECF transporter S component CbiN</shortName>
    </alternativeName>
</protein>
<dbReference type="PANTHER" id="PTHR38662:SF1">
    <property type="entry name" value="COBALT TRANSPORT PROTEIN CBIN"/>
    <property type="match status" value="1"/>
</dbReference>
<organism evidence="11 12">
    <name type="scientific">Kineosporia corallincola</name>
    <dbReference type="NCBI Taxonomy" id="2835133"/>
    <lineage>
        <taxon>Bacteria</taxon>
        <taxon>Bacillati</taxon>
        <taxon>Actinomycetota</taxon>
        <taxon>Actinomycetes</taxon>
        <taxon>Kineosporiales</taxon>
        <taxon>Kineosporiaceae</taxon>
        <taxon>Kineosporia</taxon>
    </lineage>
</organism>
<keyword evidence="8 10" id="KW-0472">Membrane</keyword>
<keyword evidence="1 10" id="KW-0171">Cobalt transport</keyword>
<comment type="subunit">
    <text evidence="10">Forms an energy-coupling factor (ECF) transporter complex composed of an ATP-binding protein (A component, CbiO), a transmembrane protein (T component, CbiQ) and 2 possible substrate-capture proteins (S components, CbiM and CbiN) of unknown stoichimetry.</text>
</comment>
<evidence type="ECO:0000256" key="7">
    <source>
        <dbReference type="ARBA" id="ARBA00023065"/>
    </source>
</evidence>
<dbReference type="RefSeq" id="WP_214158361.1">
    <property type="nucleotide sequence ID" value="NZ_JAHBAY010000010.1"/>
</dbReference>
<accession>A0ABS5TLN0</accession>
<dbReference type="NCBIfam" id="NF002780">
    <property type="entry name" value="PRK02898.1"/>
    <property type="match status" value="1"/>
</dbReference>
<keyword evidence="12" id="KW-1185">Reference proteome</keyword>
<evidence type="ECO:0000256" key="1">
    <source>
        <dbReference type="ARBA" id="ARBA00022426"/>
    </source>
</evidence>
<keyword evidence="2 10" id="KW-0813">Transport</keyword>
<name>A0ABS5TLN0_9ACTN</name>
<feature type="transmembrane region" description="Helical" evidence="10">
    <location>
        <begin position="75"/>
        <end position="93"/>
    </location>
</feature>
<evidence type="ECO:0000313" key="12">
    <source>
        <dbReference type="Proteomes" id="UP001197247"/>
    </source>
</evidence>
<gene>
    <name evidence="10" type="primary">cbiN</name>
    <name evidence="11" type="ORF">KIH74_23875</name>
</gene>
<dbReference type="EMBL" id="JAHBAY010000010">
    <property type="protein sequence ID" value="MBT0772002.1"/>
    <property type="molecule type" value="Genomic_DNA"/>
</dbReference>